<keyword evidence="10" id="KW-0408">Iron</keyword>
<proteinExistence type="predicted"/>
<evidence type="ECO:0000256" key="4">
    <source>
        <dbReference type="ARBA" id="ARBA00022490"/>
    </source>
</evidence>
<evidence type="ECO:0000256" key="8">
    <source>
        <dbReference type="ARBA" id="ARBA00022691"/>
    </source>
</evidence>
<keyword evidence="3" id="KW-0004">4Fe-4S</keyword>
<dbReference type="InterPro" id="IPR013785">
    <property type="entry name" value="Aldolase_TIM"/>
</dbReference>
<evidence type="ECO:0000256" key="5">
    <source>
        <dbReference type="ARBA" id="ARBA00022552"/>
    </source>
</evidence>
<dbReference type="AlphaFoldDB" id="A0A346FUV3"/>
<evidence type="ECO:0000259" key="13">
    <source>
        <dbReference type="PROSITE" id="PS51918"/>
    </source>
</evidence>
<evidence type="ECO:0000256" key="3">
    <source>
        <dbReference type="ARBA" id="ARBA00022485"/>
    </source>
</evidence>
<geneLocation type="plasmid" evidence="14">
    <name>pCd13_cfrC</name>
</geneLocation>
<reference evidence="14" key="1">
    <citation type="submission" date="2018-04" db="EMBL/GenBank/DDBJ databases">
        <title>Antimicrobial susceptibility and Molecular characterization of Clostridium difficile isolated in hospitals, representing Central and Northern Greece.</title>
        <authorList>
            <person name="Papagiannitsis C.C."/>
            <person name="Petinaki E."/>
        </authorList>
    </citation>
    <scope>NUCLEOTIDE SEQUENCE</scope>
    <source>
        <strain evidence="14">Cd-13Lar</strain>
        <plasmid evidence="14">pCd13_cfrC</plasmid>
    </source>
</reference>
<keyword evidence="14" id="KW-0614">Plasmid</keyword>
<feature type="domain" description="Radical SAM core" evidence="13">
    <location>
        <begin position="93"/>
        <end position="327"/>
    </location>
</feature>
<keyword evidence="11" id="KW-0411">Iron-sulfur</keyword>
<keyword evidence="7" id="KW-0808">Transferase</keyword>
<keyword evidence="5" id="KW-0698">rRNA processing</keyword>
<dbReference type="PROSITE" id="PS51918">
    <property type="entry name" value="RADICAL_SAM"/>
    <property type="match status" value="1"/>
</dbReference>
<dbReference type="SFLD" id="SFLDF00275">
    <property type="entry name" value="adenosine_C2_methyltransferase"/>
    <property type="match status" value="1"/>
</dbReference>
<dbReference type="SUPFAM" id="SSF102114">
    <property type="entry name" value="Radical SAM enzymes"/>
    <property type="match status" value="1"/>
</dbReference>
<dbReference type="PANTHER" id="PTHR30544:SF5">
    <property type="entry name" value="RADICAL SAM CORE DOMAIN-CONTAINING PROTEIN"/>
    <property type="match status" value="1"/>
</dbReference>
<feature type="region of interest" description="Disordered" evidence="12">
    <location>
        <begin position="343"/>
        <end position="366"/>
    </location>
</feature>
<evidence type="ECO:0000256" key="2">
    <source>
        <dbReference type="ARBA" id="ARBA00004496"/>
    </source>
</evidence>
<keyword evidence="8" id="KW-0949">S-adenosyl-L-methionine</keyword>
<dbReference type="InterPro" id="IPR007197">
    <property type="entry name" value="rSAM"/>
</dbReference>
<dbReference type="NCBIfam" id="NF011024">
    <property type="entry name" value="PRK14453.1"/>
    <property type="match status" value="1"/>
</dbReference>
<comment type="subcellular location">
    <subcellularLocation>
        <location evidence="2">Cytoplasm</location>
    </subcellularLocation>
</comment>
<evidence type="ECO:0000256" key="9">
    <source>
        <dbReference type="ARBA" id="ARBA00022723"/>
    </source>
</evidence>
<organism evidence="14">
    <name type="scientific">Clostridioides difficile</name>
    <name type="common">Peptoclostridium difficile</name>
    <dbReference type="NCBI Taxonomy" id="1496"/>
    <lineage>
        <taxon>Bacteria</taxon>
        <taxon>Bacillati</taxon>
        <taxon>Bacillota</taxon>
        <taxon>Clostridia</taxon>
        <taxon>Peptostreptococcales</taxon>
        <taxon>Peptostreptococcaceae</taxon>
        <taxon>Clostridioides</taxon>
    </lineage>
</organism>
<evidence type="ECO:0000256" key="10">
    <source>
        <dbReference type="ARBA" id="ARBA00023004"/>
    </source>
</evidence>
<keyword evidence="9" id="KW-0479">Metal-binding</keyword>
<protein>
    <submittedName>
        <fullName evidence="14">CfrC</fullName>
    </submittedName>
</protein>
<dbReference type="NCBIfam" id="NF000424">
    <property type="entry name" value="CfrAB"/>
    <property type="match status" value="1"/>
</dbReference>
<dbReference type="FunFam" id="3.20.20.70:FF:000014">
    <property type="entry name" value="Probable dual-specificity RNA methyltransferase RlmN"/>
    <property type="match status" value="1"/>
</dbReference>
<dbReference type="InterPro" id="IPR058240">
    <property type="entry name" value="rSAM_sf"/>
</dbReference>
<dbReference type="PIRSF" id="PIRSF006004">
    <property type="entry name" value="CHP00048"/>
    <property type="match status" value="1"/>
</dbReference>
<dbReference type="Pfam" id="PF04055">
    <property type="entry name" value="Radical_SAM"/>
    <property type="match status" value="1"/>
</dbReference>
<evidence type="ECO:0000256" key="7">
    <source>
        <dbReference type="ARBA" id="ARBA00022679"/>
    </source>
</evidence>
<dbReference type="SFLD" id="SFLDG01062">
    <property type="entry name" value="methyltransferase_(Class_A)"/>
    <property type="match status" value="1"/>
</dbReference>
<sequence>MSKYKKMKQLIADMRLPEYRYKQLLDAVFLQGIMRFEDMKLLPKTLREKLVEQFGETVVEIKAIHHEKSMQTDKVLFELSDGNRVETVGLFYKEGWNSFCISSQSGCGFGCKFCATGTLGLRRNLTVDEITDQILYFMQQGCSINSISFMGMGEPFANPQVFEALHDLTAPELFGLSQRRITISTIGIVPGIQKLTREYPQVNLAYSLHAPTDRLRETLMPITKTYPLGQVLDTLDQHIRQTNRKVFLAYIMLKDVNDSDRHAEQLTKLLFKHKKYLPLYHLDLIPYNQTTVTETMVPSSHTRIKAFCRIIHNAGISVNIRTQFGSDINAACGQLAGAYRDDQKQGERTMSARDVKSFGEEVEASC</sequence>
<keyword evidence="6" id="KW-0489">Methyltransferase</keyword>
<evidence type="ECO:0000313" key="14">
    <source>
        <dbReference type="EMBL" id="AXN76094.1"/>
    </source>
</evidence>
<keyword evidence="4" id="KW-0963">Cytoplasm</keyword>
<dbReference type="PANTHER" id="PTHR30544">
    <property type="entry name" value="23S RRNA METHYLTRANSFERASE"/>
    <property type="match status" value="1"/>
</dbReference>
<evidence type="ECO:0000256" key="12">
    <source>
        <dbReference type="SAM" id="MobiDB-lite"/>
    </source>
</evidence>
<dbReference type="EMBL" id="MH229772">
    <property type="protein sequence ID" value="AXN76094.1"/>
    <property type="molecule type" value="Genomic_DNA"/>
</dbReference>
<comment type="cofactor">
    <cofactor evidence="1">
        <name>[4Fe-4S] cluster</name>
        <dbReference type="ChEBI" id="CHEBI:49883"/>
    </cofactor>
</comment>
<dbReference type="Gene3D" id="1.10.150.530">
    <property type="match status" value="1"/>
</dbReference>
<dbReference type="CDD" id="cd01335">
    <property type="entry name" value="Radical_SAM"/>
    <property type="match status" value="1"/>
</dbReference>
<evidence type="ECO:0000256" key="6">
    <source>
        <dbReference type="ARBA" id="ARBA00022603"/>
    </source>
</evidence>
<name>A0A346FUV3_CLODI</name>
<feature type="compositionally biased region" description="Basic and acidic residues" evidence="12">
    <location>
        <begin position="343"/>
        <end position="359"/>
    </location>
</feature>
<dbReference type="InterPro" id="IPR004383">
    <property type="entry name" value="rRNA_lsu_MTrfase_RlmN/Cfr"/>
</dbReference>
<dbReference type="GO" id="GO:0008173">
    <property type="term" value="F:RNA methyltransferase activity"/>
    <property type="evidence" value="ECO:0007669"/>
    <property type="project" value="InterPro"/>
</dbReference>
<dbReference type="GO" id="GO:0005737">
    <property type="term" value="C:cytoplasm"/>
    <property type="evidence" value="ECO:0007669"/>
    <property type="project" value="UniProtKB-SubCell"/>
</dbReference>
<evidence type="ECO:0000256" key="11">
    <source>
        <dbReference type="ARBA" id="ARBA00023014"/>
    </source>
</evidence>
<dbReference type="RefSeq" id="WP_194267299.1">
    <property type="nucleotide sequence ID" value="NZ_MH229772.1"/>
</dbReference>
<accession>A0A346FUV3</accession>
<dbReference type="GO" id="GO:0046872">
    <property type="term" value="F:metal ion binding"/>
    <property type="evidence" value="ECO:0007669"/>
    <property type="project" value="UniProtKB-KW"/>
</dbReference>
<evidence type="ECO:0000256" key="1">
    <source>
        <dbReference type="ARBA" id="ARBA00001966"/>
    </source>
</evidence>
<dbReference type="SFLD" id="SFLDS00029">
    <property type="entry name" value="Radical_SAM"/>
    <property type="match status" value="1"/>
</dbReference>
<dbReference type="Gene3D" id="3.20.20.70">
    <property type="entry name" value="Aldolase class I"/>
    <property type="match status" value="1"/>
</dbReference>
<dbReference type="GO" id="GO:0051539">
    <property type="term" value="F:4 iron, 4 sulfur cluster binding"/>
    <property type="evidence" value="ECO:0007669"/>
    <property type="project" value="UniProtKB-KW"/>
</dbReference>
<dbReference type="GO" id="GO:0070475">
    <property type="term" value="P:rRNA base methylation"/>
    <property type="evidence" value="ECO:0007669"/>
    <property type="project" value="TreeGrafter"/>
</dbReference>
<dbReference type="InterPro" id="IPR040072">
    <property type="entry name" value="Methyltransferase_A"/>
</dbReference>
<dbReference type="GO" id="GO:0030488">
    <property type="term" value="P:tRNA methylation"/>
    <property type="evidence" value="ECO:0007669"/>
    <property type="project" value="TreeGrafter"/>
</dbReference>